<dbReference type="Proteomes" id="UP000006514">
    <property type="component" value="Unassembled WGS sequence"/>
</dbReference>
<evidence type="ECO:0000256" key="2">
    <source>
        <dbReference type="ARBA" id="ARBA00022771"/>
    </source>
</evidence>
<keyword evidence="1" id="KW-0479">Metal-binding</keyword>
<name>J0WTC9_AURST</name>
<keyword evidence="3" id="KW-0862">Zinc</keyword>
<keyword evidence="8" id="KW-1185">Reference proteome</keyword>
<dbReference type="Gene3D" id="6.10.140.2220">
    <property type="match status" value="1"/>
</dbReference>
<evidence type="ECO:0000256" key="4">
    <source>
        <dbReference type="PROSITE-ProRule" id="PRU00134"/>
    </source>
</evidence>
<dbReference type="AlphaFoldDB" id="J0WTC9"/>
<proteinExistence type="predicted"/>
<evidence type="ECO:0000259" key="6">
    <source>
        <dbReference type="PROSITE" id="PS50865"/>
    </source>
</evidence>
<reference evidence="8" key="1">
    <citation type="journal article" date="2012" name="Science">
        <title>The Paleozoic origin of enzymatic lignin decomposition reconstructed from 31 fungal genomes.</title>
        <authorList>
            <person name="Floudas D."/>
            <person name="Binder M."/>
            <person name="Riley R."/>
            <person name="Barry K."/>
            <person name="Blanchette R.A."/>
            <person name="Henrissat B."/>
            <person name="Martinez A.T."/>
            <person name="Otillar R."/>
            <person name="Spatafora J.W."/>
            <person name="Yadav J.S."/>
            <person name="Aerts A."/>
            <person name="Benoit I."/>
            <person name="Boyd A."/>
            <person name="Carlson A."/>
            <person name="Copeland A."/>
            <person name="Coutinho P.M."/>
            <person name="de Vries R.P."/>
            <person name="Ferreira P."/>
            <person name="Findley K."/>
            <person name="Foster B."/>
            <person name="Gaskell J."/>
            <person name="Glotzer D."/>
            <person name="Gorecki P."/>
            <person name="Heitman J."/>
            <person name="Hesse C."/>
            <person name="Hori C."/>
            <person name="Igarashi K."/>
            <person name="Jurgens J.A."/>
            <person name="Kallen N."/>
            <person name="Kersten P."/>
            <person name="Kohler A."/>
            <person name="Kuees U."/>
            <person name="Kumar T.K.A."/>
            <person name="Kuo A."/>
            <person name="LaButti K."/>
            <person name="Larrondo L.F."/>
            <person name="Lindquist E."/>
            <person name="Ling A."/>
            <person name="Lombard V."/>
            <person name="Lucas S."/>
            <person name="Lundell T."/>
            <person name="Martin R."/>
            <person name="McLaughlin D.J."/>
            <person name="Morgenstern I."/>
            <person name="Morin E."/>
            <person name="Murat C."/>
            <person name="Nagy L.G."/>
            <person name="Nolan M."/>
            <person name="Ohm R.A."/>
            <person name="Patyshakuliyeva A."/>
            <person name="Rokas A."/>
            <person name="Ruiz-Duenas F.J."/>
            <person name="Sabat G."/>
            <person name="Salamov A."/>
            <person name="Samejima M."/>
            <person name="Schmutz J."/>
            <person name="Slot J.C."/>
            <person name="St John F."/>
            <person name="Stenlid J."/>
            <person name="Sun H."/>
            <person name="Sun S."/>
            <person name="Syed K."/>
            <person name="Tsang A."/>
            <person name="Wiebenga A."/>
            <person name="Young D."/>
            <person name="Pisabarro A."/>
            <person name="Eastwood D.C."/>
            <person name="Martin F."/>
            <person name="Cullen D."/>
            <person name="Grigoriev I.V."/>
            <person name="Hibbett D.S."/>
        </authorList>
    </citation>
    <scope>NUCLEOTIDE SEQUENCE [LARGE SCALE GENOMIC DNA]</scope>
    <source>
        <strain evidence="8">TFB10046</strain>
    </source>
</reference>
<dbReference type="InterPro" id="IPR002893">
    <property type="entry name" value="Znf_MYND"/>
</dbReference>
<dbReference type="Pfam" id="PF01753">
    <property type="entry name" value="zf-MYND"/>
    <property type="match status" value="1"/>
</dbReference>
<dbReference type="GO" id="GO:0008270">
    <property type="term" value="F:zinc ion binding"/>
    <property type="evidence" value="ECO:0007669"/>
    <property type="project" value="UniProtKB-KW"/>
</dbReference>
<feature type="compositionally biased region" description="Basic and acidic residues" evidence="5">
    <location>
        <begin position="477"/>
        <end position="488"/>
    </location>
</feature>
<evidence type="ECO:0000256" key="3">
    <source>
        <dbReference type="ARBA" id="ARBA00022833"/>
    </source>
</evidence>
<keyword evidence="2 4" id="KW-0863">Zinc-finger</keyword>
<dbReference type="KEGG" id="adl:AURDEDRAFT_130597"/>
<feature type="region of interest" description="Disordered" evidence="5">
    <location>
        <begin position="701"/>
        <end position="721"/>
    </location>
</feature>
<dbReference type="eggNOG" id="ENOG502T2NK">
    <property type="taxonomic scope" value="Eukaryota"/>
</dbReference>
<accession>J0WTC9</accession>
<evidence type="ECO:0000313" key="8">
    <source>
        <dbReference type="Proteomes" id="UP000006514"/>
    </source>
</evidence>
<protein>
    <recommendedName>
        <fullName evidence="6">MYND-type domain-containing protein</fullName>
    </recommendedName>
</protein>
<evidence type="ECO:0000256" key="1">
    <source>
        <dbReference type="ARBA" id="ARBA00022723"/>
    </source>
</evidence>
<gene>
    <name evidence="7" type="ORF">AURDEDRAFT_130597</name>
</gene>
<feature type="region of interest" description="Disordered" evidence="5">
    <location>
        <begin position="477"/>
        <end position="501"/>
    </location>
</feature>
<evidence type="ECO:0000256" key="5">
    <source>
        <dbReference type="SAM" id="MobiDB-lite"/>
    </source>
</evidence>
<feature type="domain" description="MYND-type" evidence="6">
    <location>
        <begin position="322"/>
        <end position="366"/>
    </location>
</feature>
<sequence>MAGTQDPVLSAQIFAAGLDLPLEPSLCPPCFTIFASAIEADEPVVPLLMKKSHAFWNALMIFVSSDWTPERQDAATRHLLRASIRCVSCSLLEGALINDKNRYKGFGKKPQRWPTSADQLFPRGFKRTVAALISQLRSHCCAQALLERLIHFHRHIVFPILMEPDNRALVIDCVITRLAACVSRATTALDRLRPGVPGPRLGILSELAMTSEPTAGLLFIILCDSTSQVDERLRFCHRHEAELFSALHAVVSLIHGGGSNLLFTHLASQLWCLLSESQREVVGCVSPPEYATGIESLEMLDNPYRVLEYYLSLRPSRRDCSGPECDERAPTPLSRCARCRTVQYCSRACQKADWRGGAPTPHKDICDLLRELGTFARTDRSMGPDMFVAACVEHAFPLEHVDTIISWATHGNASTHYATGEESKHHMHDPLIVVEKTNCTPSGGFEFSVKLPAFAKGRDVTEEDLLETAEKVKEAMKAEGASHSRINEETAGGDRGLGANESACLPSRRPFNEPIDAIERKRMCAARLCKDIVGDLERRERQQLPQHVADLLVRKLGVRPVGALAVARAVLHGATLAAARERARGLLVVDLLGAAGSVAVSTFHPLREEVAQGERHLSTSESLAPCLGKRAPEVSCEMGEQFVRVIGRFHVTEEFVQSFEDLGLVWGHEVPLVIRHAVGPESEYVKQEKARVVWSHMSQRDGVPYSRNDRRTQPGDIGTDS</sequence>
<evidence type="ECO:0000313" key="7">
    <source>
        <dbReference type="EMBL" id="EJD35503.1"/>
    </source>
</evidence>
<organism evidence="7 8">
    <name type="scientific">Auricularia subglabra (strain TFB-10046 / SS5)</name>
    <name type="common">White-rot fungus</name>
    <name type="synonym">Auricularia delicata (strain TFB10046)</name>
    <dbReference type="NCBI Taxonomy" id="717982"/>
    <lineage>
        <taxon>Eukaryota</taxon>
        <taxon>Fungi</taxon>
        <taxon>Dikarya</taxon>
        <taxon>Basidiomycota</taxon>
        <taxon>Agaricomycotina</taxon>
        <taxon>Agaricomycetes</taxon>
        <taxon>Auriculariales</taxon>
        <taxon>Auriculariaceae</taxon>
        <taxon>Auricularia</taxon>
    </lineage>
</organism>
<dbReference type="OrthoDB" id="2998255at2759"/>
<dbReference type="InParanoid" id="J0WTC9"/>
<dbReference type="PROSITE" id="PS50865">
    <property type="entry name" value="ZF_MYND_2"/>
    <property type="match status" value="1"/>
</dbReference>
<dbReference type="SUPFAM" id="SSF144232">
    <property type="entry name" value="HIT/MYND zinc finger-like"/>
    <property type="match status" value="1"/>
</dbReference>
<dbReference type="EMBL" id="JH687888">
    <property type="protein sequence ID" value="EJD35503.1"/>
    <property type="molecule type" value="Genomic_DNA"/>
</dbReference>